<evidence type="ECO:0000313" key="1">
    <source>
        <dbReference type="EMBL" id="CAF1367345.1"/>
    </source>
</evidence>
<dbReference type="Proteomes" id="UP000663854">
    <property type="component" value="Unassembled WGS sequence"/>
</dbReference>
<protein>
    <submittedName>
        <fullName evidence="1">Uncharacterized protein</fullName>
    </submittedName>
</protein>
<organism evidence="1 3">
    <name type="scientific">Rotaria sordida</name>
    <dbReference type="NCBI Taxonomy" id="392033"/>
    <lineage>
        <taxon>Eukaryota</taxon>
        <taxon>Metazoa</taxon>
        <taxon>Spiralia</taxon>
        <taxon>Gnathifera</taxon>
        <taxon>Rotifera</taxon>
        <taxon>Eurotatoria</taxon>
        <taxon>Bdelloidea</taxon>
        <taxon>Philodinida</taxon>
        <taxon>Philodinidae</taxon>
        <taxon>Rotaria</taxon>
    </lineage>
</organism>
<proteinExistence type="predicted"/>
<dbReference type="Proteomes" id="UP000663870">
    <property type="component" value="Unassembled WGS sequence"/>
</dbReference>
<evidence type="ECO:0000313" key="2">
    <source>
        <dbReference type="EMBL" id="CAF1609671.1"/>
    </source>
</evidence>
<sequence length="261" mass="29379">MAVIVGNSETAYKMDVKGDAKNVNINIGDSAIKPASDTPVQTVMKSVGKSKRRRHVNKNKRYHFRAIAPGGSGCTRSRSISVSNVAVADIVDSSAYDRETFDSKQKYDTYMKDFDEEKNDDFERNDFSSDTTSETGKLAIDETRIDDEFQNEHEKQIQKIFEVTCDRFIKNTNIISQRSLQSSSGIAATKTKDYRFSSNSLDNSSKNLTSSALKYYSVTILEYARLVHHQPNISSYKLNNTIGNVFALKRHQQQKLTSVPS</sequence>
<gene>
    <name evidence="2" type="ORF">JXQ802_LOCUS49256</name>
    <name evidence="1" type="ORF">PYM288_LOCUS33180</name>
</gene>
<evidence type="ECO:0000313" key="3">
    <source>
        <dbReference type="Proteomes" id="UP000663854"/>
    </source>
</evidence>
<reference evidence="1" key="1">
    <citation type="submission" date="2021-02" db="EMBL/GenBank/DDBJ databases">
        <authorList>
            <person name="Nowell W R."/>
        </authorList>
    </citation>
    <scope>NUCLEOTIDE SEQUENCE</scope>
</reference>
<accession>A0A815IL83</accession>
<name>A0A815IL83_9BILA</name>
<evidence type="ECO:0000313" key="4">
    <source>
        <dbReference type="Proteomes" id="UP000663870"/>
    </source>
</evidence>
<dbReference type="AlphaFoldDB" id="A0A815IL83"/>
<dbReference type="EMBL" id="CAJNOH010004361">
    <property type="protein sequence ID" value="CAF1367345.1"/>
    <property type="molecule type" value="Genomic_DNA"/>
</dbReference>
<dbReference type="EMBL" id="CAJNOL010005777">
    <property type="protein sequence ID" value="CAF1609671.1"/>
    <property type="molecule type" value="Genomic_DNA"/>
</dbReference>
<keyword evidence="4" id="KW-1185">Reference proteome</keyword>
<comment type="caution">
    <text evidence="1">The sequence shown here is derived from an EMBL/GenBank/DDBJ whole genome shotgun (WGS) entry which is preliminary data.</text>
</comment>